<organism evidence="8 9">
    <name type="scientific">Plectus sambesii</name>
    <dbReference type="NCBI Taxonomy" id="2011161"/>
    <lineage>
        <taxon>Eukaryota</taxon>
        <taxon>Metazoa</taxon>
        <taxon>Ecdysozoa</taxon>
        <taxon>Nematoda</taxon>
        <taxon>Chromadorea</taxon>
        <taxon>Plectida</taxon>
        <taxon>Plectina</taxon>
        <taxon>Plectoidea</taxon>
        <taxon>Plectidae</taxon>
        <taxon>Plectus</taxon>
    </lineage>
</organism>
<feature type="compositionally biased region" description="Polar residues" evidence="6">
    <location>
        <begin position="194"/>
        <end position="208"/>
    </location>
</feature>
<keyword evidence="8" id="KW-1185">Reference proteome</keyword>
<feature type="compositionally biased region" description="Polar residues" evidence="6">
    <location>
        <begin position="157"/>
        <end position="167"/>
    </location>
</feature>
<evidence type="ECO:0000313" key="9">
    <source>
        <dbReference type="WBParaSite" id="PSAMB.scaffold5027size12856.g25734.t1"/>
    </source>
</evidence>
<feature type="domain" description="C2H2-type" evidence="7">
    <location>
        <begin position="1"/>
        <end position="21"/>
    </location>
</feature>
<feature type="region of interest" description="Disordered" evidence="6">
    <location>
        <begin position="157"/>
        <end position="179"/>
    </location>
</feature>
<keyword evidence="3 5" id="KW-0863">Zinc-finger</keyword>
<evidence type="ECO:0000313" key="8">
    <source>
        <dbReference type="Proteomes" id="UP000887566"/>
    </source>
</evidence>
<dbReference type="GO" id="GO:0031519">
    <property type="term" value="C:PcG protein complex"/>
    <property type="evidence" value="ECO:0007669"/>
    <property type="project" value="TreeGrafter"/>
</dbReference>
<proteinExistence type="predicted"/>
<dbReference type="FunFam" id="3.30.160.60:FF:002343">
    <property type="entry name" value="Zinc finger protein 33A"/>
    <property type="match status" value="1"/>
</dbReference>
<dbReference type="Pfam" id="PF00096">
    <property type="entry name" value="zf-C2H2"/>
    <property type="match status" value="2"/>
</dbReference>
<keyword evidence="1" id="KW-0479">Metal-binding</keyword>
<dbReference type="InterPro" id="IPR036236">
    <property type="entry name" value="Znf_C2H2_sf"/>
</dbReference>
<dbReference type="Proteomes" id="UP000887566">
    <property type="component" value="Unplaced"/>
</dbReference>
<accession>A0A914WT19</accession>
<dbReference type="GO" id="GO:0000978">
    <property type="term" value="F:RNA polymerase II cis-regulatory region sequence-specific DNA binding"/>
    <property type="evidence" value="ECO:0007669"/>
    <property type="project" value="TreeGrafter"/>
</dbReference>
<feature type="domain" description="C2H2-type" evidence="7">
    <location>
        <begin position="22"/>
        <end position="51"/>
    </location>
</feature>
<dbReference type="Gene3D" id="3.30.160.60">
    <property type="entry name" value="Classic Zinc Finger"/>
    <property type="match status" value="3"/>
</dbReference>
<evidence type="ECO:0000256" key="4">
    <source>
        <dbReference type="ARBA" id="ARBA00022833"/>
    </source>
</evidence>
<feature type="domain" description="C2H2-type" evidence="7">
    <location>
        <begin position="54"/>
        <end position="82"/>
    </location>
</feature>
<keyword evidence="2" id="KW-0677">Repeat</keyword>
<reference evidence="9" key="1">
    <citation type="submission" date="2022-11" db="UniProtKB">
        <authorList>
            <consortium name="WormBaseParasite"/>
        </authorList>
    </citation>
    <scope>IDENTIFICATION</scope>
</reference>
<evidence type="ECO:0000256" key="5">
    <source>
        <dbReference type="PROSITE-ProRule" id="PRU00042"/>
    </source>
</evidence>
<keyword evidence="4" id="KW-0862">Zinc</keyword>
<dbReference type="WBParaSite" id="PSAMB.scaffold5027size12856.g25734.t1">
    <property type="protein sequence ID" value="PSAMB.scaffold5027size12856.g25734.t1"/>
    <property type="gene ID" value="PSAMB.scaffold5027size12856.g25734"/>
</dbReference>
<dbReference type="GO" id="GO:0008270">
    <property type="term" value="F:zinc ion binding"/>
    <property type="evidence" value="ECO:0007669"/>
    <property type="project" value="UniProtKB-KW"/>
</dbReference>
<dbReference type="PANTHER" id="PTHR14003">
    <property type="entry name" value="TRANSCRIPTIONAL REPRESSOR PROTEIN YY"/>
    <property type="match status" value="1"/>
</dbReference>
<dbReference type="SUPFAM" id="SSF57667">
    <property type="entry name" value="beta-beta-alpha zinc fingers"/>
    <property type="match status" value="2"/>
</dbReference>
<evidence type="ECO:0000256" key="3">
    <source>
        <dbReference type="ARBA" id="ARBA00022771"/>
    </source>
</evidence>
<evidence type="ECO:0000256" key="6">
    <source>
        <dbReference type="SAM" id="MobiDB-lite"/>
    </source>
</evidence>
<evidence type="ECO:0000259" key="7">
    <source>
        <dbReference type="PROSITE" id="PS50157"/>
    </source>
</evidence>
<feature type="region of interest" description="Disordered" evidence="6">
    <location>
        <begin position="189"/>
        <end position="208"/>
    </location>
</feature>
<dbReference type="PROSITE" id="PS50157">
    <property type="entry name" value="ZINC_FINGER_C2H2_2"/>
    <property type="match status" value="3"/>
</dbReference>
<dbReference type="AlphaFoldDB" id="A0A914WT19"/>
<dbReference type="InterPro" id="IPR013087">
    <property type="entry name" value="Znf_C2H2_type"/>
</dbReference>
<protein>
    <submittedName>
        <fullName evidence="9">C2H2-type domain-containing protein</fullName>
    </submittedName>
</protein>
<dbReference type="PANTHER" id="PTHR14003:SF19">
    <property type="entry name" value="YY2 TRANSCRIPTION FACTOR"/>
    <property type="match status" value="1"/>
</dbReference>
<name>A0A914WT19_9BILA</name>
<dbReference type="GO" id="GO:0005667">
    <property type="term" value="C:transcription regulator complex"/>
    <property type="evidence" value="ECO:0007669"/>
    <property type="project" value="TreeGrafter"/>
</dbReference>
<dbReference type="GO" id="GO:0000981">
    <property type="term" value="F:DNA-binding transcription factor activity, RNA polymerase II-specific"/>
    <property type="evidence" value="ECO:0007669"/>
    <property type="project" value="TreeGrafter"/>
</dbReference>
<evidence type="ECO:0000256" key="2">
    <source>
        <dbReference type="ARBA" id="ARBA00022737"/>
    </source>
</evidence>
<sequence>MSFVNSSKLRIHTRTHTGDKPFRCKEEDCDAAFVDSAGLVKHRRTHLPKDVMLYWCEVCGKGYRHSPTLGKHRRTEHPELEAELQRRAAEDADGAQQCHYLAVDSAIHAAPFTVPIVFDTTGTLTHPTFINIDDVSTVGGDPPPIVTNASAIPATSVFDQPQTASTSADDEERSFRLSESDVSLSDFFIDHPFGSSTNRTRATPSNTT</sequence>
<dbReference type="GO" id="GO:0000785">
    <property type="term" value="C:chromatin"/>
    <property type="evidence" value="ECO:0007669"/>
    <property type="project" value="TreeGrafter"/>
</dbReference>
<evidence type="ECO:0000256" key="1">
    <source>
        <dbReference type="ARBA" id="ARBA00022723"/>
    </source>
</evidence>
<dbReference type="SMART" id="SM00355">
    <property type="entry name" value="ZnF_C2H2"/>
    <property type="match status" value="2"/>
</dbReference>
<dbReference type="PROSITE" id="PS00028">
    <property type="entry name" value="ZINC_FINGER_C2H2_1"/>
    <property type="match status" value="2"/>
</dbReference>